<comment type="caution">
    <text evidence="3">The sequence shown here is derived from an EMBL/GenBank/DDBJ whole genome shotgun (WGS) entry which is preliminary data.</text>
</comment>
<sequence>MPQGRGVEWPTVAMLVATYTVFAVGGWLWADTATLSVVLTGIAVAQYSSLQHEVLHGHPFRAQWLNEALVFPALMPFVPYMRFKDTHLQHHFDPSLTDPYDDPESNYLDPEVWARTSPVMQRLLRWNNTLAGRIVLGPALGTYIFLRDEWILLRRGDGRVQQAWGLHLIGLVPLVLWLEWVGMPVWAYLLAVYLGTALLKIRTYLEHRAHEAFRARTVIIEDRGPLSYLFLNNNFHVVHHMHPAVPWYELPGLYASRREHYLRRNEAYVYRNYGQIIRQYLWRAKDPVPHPIWPVRQGEGGRDNL</sequence>
<proteinExistence type="predicted"/>
<keyword evidence="1" id="KW-0812">Transmembrane</keyword>
<name>A0ABV7IWL8_9RHOB</name>
<dbReference type="Pfam" id="PF00487">
    <property type="entry name" value="FA_desaturase"/>
    <property type="match status" value="1"/>
</dbReference>
<keyword evidence="1" id="KW-0472">Membrane</keyword>
<keyword evidence="1" id="KW-1133">Transmembrane helix</keyword>
<evidence type="ECO:0000313" key="4">
    <source>
        <dbReference type="Proteomes" id="UP001595547"/>
    </source>
</evidence>
<feature type="transmembrane region" description="Helical" evidence="1">
    <location>
        <begin position="186"/>
        <end position="205"/>
    </location>
</feature>
<dbReference type="CDD" id="cd03509">
    <property type="entry name" value="DesA_FADS-like"/>
    <property type="match status" value="1"/>
</dbReference>
<evidence type="ECO:0000259" key="2">
    <source>
        <dbReference type="Pfam" id="PF00487"/>
    </source>
</evidence>
<reference evidence="4" key="1">
    <citation type="journal article" date="2019" name="Int. J. Syst. Evol. Microbiol.">
        <title>The Global Catalogue of Microorganisms (GCM) 10K type strain sequencing project: providing services to taxonomists for standard genome sequencing and annotation.</title>
        <authorList>
            <consortium name="The Broad Institute Genomics Platform"/>
            <consortium name="The Broad Institute Genome Sequencing Center for Infectious Disease"/>
            <person name="Wu L."/>
            <person name="Ma J."/>
        </authorList>
    </citation>
    <scope>NUCLEOTIDE SEQUENCE [LARGE SCALE GENOMIC DNA]</scope>
    <source>
        <strain evidence="4">KCTC 52039</strain>
    </source>
</reference>
<evidence type="ECO:0000313" key="3">
    <source>
        <dbReference type="EMBL" id="MFC3180715.1"/>
    </source>
</evidence>
<protein>
    <submittedName>
        <fullName evidence="3">Fatty acid desaturase</fullName>
    </submittedName>
</protein>
<accession>A0ABV7IWL8</accession>
<gene>
    <name evidence="3" type="ORF">ACFOGH_06930</name>
</gene>
<dbReference type="PANTHER" id="PTHR12879:SF8">
    <property type="entry name" value="SPHINGOLIPID DELTA(4)-DESATURASE DES1"/>
    <property type="match status" value="1"/>
</dbReference>
<dbReference type="EMBL" id="JBHRTO010000001">
    <property type="protein sequence ID" value="MFC3180715.1"/>
    <property type="molecule type" value="Genomic_DNA"/>
</dbReference>
<feature type="domain" description="Fatty acid desaturase" evidence="2">
    <location>
        <begin position="35"/>
        <end position="269"/>
    </location>
</feature>
<feature type="transmembrane region" description="Helical" evidence="1">
    <location>
        <begin position="12"/>
        <end position="30"/>
    </location>
</feature>
<dbReference type="Proteomes" id="UP001595547">
    <property type="component" value="Unassembled WGS sequence"/>
</dbReference>
<evidence type="ECO:0000256" key="1">
    <source>
        <dbReference type="SAM" id="Phobius"/>
    </source>
</evidence>
<dbReference type="RefSeq" id="WP_380072339.1">
    <property type="nucleotide sequence ID" value="NZ_JBHRTO010000001.1"/>
</dbReference>
<dbReference type="PANTHER" id="PTHR12879">
    <property type="entry name" value="SPHINGOLIPID DELTA 4 DESATURASE/C-4 HYDROXYLASE PROTEIN DES2"/>
    <property type="match status" value="1"/>
</dbReference>
<dbReference type="InterPro" id="IPR005804">
    <property type="entry name" value="FA_desaturase_dom"/>
</dbReference>
<keyword evidence="4" id="KW-1185">Reference proteome</keyword>
<organism evidence="3 4">
    <name type="scientific">Cypionkella sinensis</name>
    <dbReference type="NCBI Taxonomy" id="1756043"/>
    <lineage>
        <taxon>Bacteria</taxon>
        <taxon>Pseudomonadati</taxon>
        <taxon>Pseudomonadota</taxon>
        <taxon>Alphaproteobacteria</taxon>
        <taxon>Rhodobacterales</taxon>
        <taxon>Paracoccaceae</taxon>
        <taxon>Cypionkella</taxon>
    </lineage>
</organism>